<organism evidence="1 2">
    <name type="scientific">Cryphonectria parasitica (strain ATCC 38755 / EP155)</name>
    <dbReference type="NCBI Taxonomy" id="660469"/>
    <lineage>
        <taxon>Eukaryota</taxon>
        <taxon>Fungi</taxon>
        <taxon>Dikarya</taxon>
        <taxon>Ascomycota</taxon>
        <taxon>Pezizomycotina</taxon>
        <taxon>Sordariomycetes</taxon>
        <taxon>Sordariomycetidae</taxon>
        <taxon>Diaporthales</taxon>
        <taxon>Cryphonectriaceae</taxon>
        <taxon>Cryphonectria-Endothia species complex</taxon>
        <taxon>Cryphonectria</taxon>
    </lineage>
</organism>
<dbReference type="Proteomes" id="UP000803844">
    <property type="component" value="Unassembled WGS sequence"/>
</dbReference>
<proteinExistence type="predicted"/>
<keyword evidence="2" id="KW-1185">Reference proteome</keyword>
<dbReference type="EMBL" id="MU032344">
    <property type="protein sequence ID" value="KAF3770068.1"/>
    <property type="molecule type" value="Genomic_DNA"/>
</dbReference>
<protein>
    <submittedName>
        <fullName evidence="1">Uncharacterized protein</fullName>
    </submittedName>
</protein>
<evidence type="ECO:0000313" key="1">
    <source>
        <dbReference type="EMBL" id="KAF3770068.1"/>
    </source>
</evidence>
<comment type="caution">
    <text evidence="1">The sequence shown here is derived from an EMBL/GenBank/DDBJ whole genome shotgun (WGS) entry which is preliminary data.</text>
</comment>
<evidence type="ECO:0000313" key="2">
    <source>
        <dbReference type="Proteomes" id="UP000803844"/>
    </source>
</evidence>
<accession>A0A9P4YB28</accession>
<dbReference type="AlphaFoldDB" id="A0A9P4YB28"/>
<dbReference type="GeneID" id="63832050"/>
<sequence>LELGLSLQILGTKLLLYKSPQLWPDLEISRTRFNAHHQGRPRNPFHCNAFPARTAQSLVHTSTCSIGALHLAG</sequence>
<name>A0A9P4YB28_CRYP1</name>
<dbReference type="RefSeq" id="XP_040781029.1">
    <property type="nucleotide sequence ID" value="XM_040914921.1"/>
</dbReference>
<gene>
    <name evidence="1" type="ORF">M406DRAFT_100686</name>
</gene>
<feature type="non-terminal residue" evidence="1">
    <location>
        <position position="1"/>
    </location>
</feature>
<reference evidence="1" key="1">
    <citation type="journal article" date="2020" name="Phytopathology">
        <title>Genome sequence of the chestnut blight fungus Cryphonectria parasitica EP155: A fundamental resource for an archetypical invasive plant pathogen.</title>
        <authorList>
            <person name="Crouch J.A."/>
            <person name="Dawe A."/>
            <person name="Aerts A."/>
            <person name="Barry K."/>
            <person name="Churchill A.C.L."/>
            <person name="Grimwood J."/>
            <person name="Hillman B."/>
            <person name="Milgroom M.G."/>
            <person name="Pangilinan J."/>
            <person name="Smith M."/>
            <person name="Salamov A."/>
            <person name="Schmutz J."/>
            <person name="Yadav J."/>
            <person name="Grigoriev I.V."/>
            <person name="Nuss D."/>
        </authorList>
    </citation>
    <scope>NUCLEOTIDE SEQUENCE</scope>
    <source>
        <strain evidence="1">EP155</strain>
    </source>
</reference>